<evidence type="ECO:0000313" key="2">
    <source>
        <dbReference type="Proteomes" id="UP000561326"/>
    </source>
</evidence>
<dbReference type="AlphaFoldDB" id="A0A848D0I2"/>
<sequence length="64" mass="6997">MKSNAKVKKLVEQLKGGSISTIYGLSTVVGLSDDKTSVILLEGCVEAYALSLGHFKDQYEKYNQ</sequence>
<dbReference type="EMBL" id="JABAGO010000051">
    <property type="protein sequence ID" value="NMF00682.1"/>
    <property type="molecule type" value="Genomic_DNA"/>
</dbReference>
<reference evidence="1 2" key="1">
    <citation type="submission" date="2020-04" db="EMBL/GenBank/DDBJ databases">
        <authorList>
            <person name="Hitch T.C.A."/>
            <person name="Wylensek D."/>
            <person name="Clavel T."/>
        </authorList>
    </citation>
    <scope>NUCLEOTIDE SEQUENCE [LARGE SCALE GENOMIC DNA]</scope>
    <source>
        <strain evidence="1 2">WB01_D5_05</strain>
    </source>
</reference>
<protein>
    <submittedName>
        <fullName evidence="1">Uncharacterized protein</fullName>
    </submittedName>
</protein>
<accession>A0A848D0I2</accession>
<proteinExistence type="predicted"/>
<gene>
    <name evidence="1" type="ORF">HF838_20870</name>
</gene>
<evidence type="ECO:0000313" key="1">
    <source>
        <dbReference type="EMBL" id="NMF00682.1"/>
    </source>
</evidence>
<dbReference type="RefSeq" id="WP_168976297.1">
    <property type="nucleotide sequence ID" value="NZ_CAMJCG010000084.1"/>
</dbReference>
<organism evidence="1 2">
    <name type="scientific">Aneurinibacillus aneurinilyticus</name>
    <name type="common">Bacillus aneurinolyticus</name>
    <dbReference type="NCBI Taxonomy" id="1391"/>
    <lineage>
        <taxon>Bacteria</taxon>
        <taxon>Bacillati</taxon>
        <taxon>Bacillota</taxon>
        <taxon>Bacilli</taxon>
        <taxon>Bacillales</taxon>
        <taxon>Paenibacillaceae</taxon>
        <taxon>Aneurinibacillus group</taxon>
        <taxon>Aneurinibacillus</taxon>
    </lineage>
</organism>
<dbReference type="Proteomes" id="UP000561326">
    <property type="component" value="Unassembled WGS sequence"/>
</dbReference>
<comment type="caution">
    <text evidence="1">The sequence shown here is derived from an EMBL/GenBank/DDBJ whole genome shotgun (WGS) entry which is preliminary data.</text>
</comment>
<name>A0A848D0I2_ANEAE</name>